<dbReference type="GO" id="GO:0005886">
    <property type="term" value="C:plasma membrane"/>
    <property type="evidence" value="ECO:0007669"/>
    <property type="project" value="UniProtKB-SubCell"/>
</dbReference>
<dbReference type="Pfam" id="PF00560">
    <property type="entry name" value="LRR_1"/>
    <property type="match status" value="3"/>
</dbReference>
<proteinExistence type="inferred from homology"/>
<reference evidence="13" key="1">
    <citation type="submission" date="2020-12" db="EMBL/GenBank/DDBJ databases">
        <title>WGS assembly of Carya illinoinensis cv. Pawnee.</title>
        <authorList>
            <person name="Platts A."/>
            <person name="Shu S."/>
            <person name="Wright S."/>
            <person name="Barry K."/>
            <person name="Edger P."/>
            <person name="Pires J.C."/>
            <person name="Schmutz J."/>
        </authorList>
    </citation>
    <scope>NUCLEOTIDE SEQUENCE</scope>
    <source>
        <tissue evidence="13">Leaf</tissue>
    </source>
</reference>
<dbReference type="EMBL" id="CM031810">
    <property type="protein sequence ID" value="KAG6664696.1"/>
    <property type="molecule type" value="Genomic_DNA"/>
</dbReference>
<keyword evidence="5 12" id="KW-0812">Transmembrane</keyword>
<keyword evidence="4" id="KW-0433">Leucine-rich repeat</keyword>
<keyword evidence="11" id="KW-0325">Glycoprotein</keyword>
<dbReference type="FunFam" id="3.80.10.10:FF:000383">
    <property type="entry name" value="Leucine-rich repeat receptor protein kinase EMS1"/>
    <property type="match status" value="1"/>
</dbReference>
<dbReference type="FunFam" id="3.80.10.10:FF:000111">
    <property type="entry name" value="LRR receptor-like serine/threonine-protein kinase ERECTA"/>
    <property type="match status" value="1"/>
</dbReference>
<keyword evidence="3" id="KW-1003">Cell membrane</keyword>
<evidence type="ECO:0000256" key="7">
    <source>
        <dbReference type="ARBA" id="ARBA00022737"/>
    </source>
</evidence>
<sequence>MGLSFPLILIVRFLVSLMMFYLILAASSSGVQPLCHDDERFALLQFKESFIINQSASRDPSAYPKWDGVECNKDTGHVIALDLSSSCLKGFLNSNSSLFRLAHLQNLNLDDNDFNSSPIPTSFRRLSRLTELSLSYSVFSGQIPSEILELSKLVLLDLSYNPLLKLQKSGLTVIAQNLTNLEVLYLDQVVISSNVPNILANLSFLTNLSLRKCDLHGEFPVGIFGLPNLQLLRIGINEYLTGCLPEFNRTSLLVSLRLGSTNFYGELPDSIGHLKSLVRLTACYCNFSGEIPSSLGNVTNLNVLELQSNRLSGSVPQSISRLVNLELLYIHDNNLSGMVEFELFLRLRSLSHLQLSGNNISLLTKASTNSTFPKFRILLLADCDLGKFPEFLRNQDQLELLDLGGNKIHGQVPKWVGNVSIKTLGALDLRYNFLTGFDQLPVNLKDLLLDFNMLQGSLPIPPPSIASYSVSNNRLTGEIPHLICNLSLITNLDLSSNNLGGLLPQCLGNLSHSVSLDLHGNNFHGTIPRICGEASKLMMIDFSQNHLQGRVPRSLAKCTKLEAINLGNNQIHDIFPSWLGILPELRILILGSNKLYGTIRSSDSNFKFPKLQIIDLSNNHISGKLPSEHFQNWKAMQIVDAESLTYMGKIQTLGISAESTLDITSFYSITMINKGTKMEYEKVPDFLIAIDLSSNKFEGEIPEMVGNLNGLIWLNISNNFLTGPIPYTLTNLTRLESLDLSQNQLSGVIPPQLTELTFLSHFNVSHNRLTGPIPHGKQFDTFNNSSFSDQNPELCGNTLSKKCWNPEDSLPPSSSHNSEFAFDFGWKEIVMGYGCGFVFGAMSGQIVVTKKYGWFMKTFGIG</sequence>
<evidence type="ECO:0000313" key="13">
    <source>
        <dbReference type="EMBL" id="KAG6664696.1"/>
    </source>
</evidence>
<comment type="similarity">
    <text evidence="2">Belongs to the RLP family.</text>
</comment>
<keyword evidence="10" id="KW-0675">Receptor</keyword>
<dbReference type="PANTHER" id="PTHR48061:SF12">
    <property type="entry name" value="DISEASE RESISTANCE LIKE PROTEIN"/>
    <property type="match status" value="1"/>
</dbReference>
<dbReference type="AlphaFoldDB" id="A0A8T1RCU7"/>
<evidence type="ECO:0000256" key="1">
    <source>
        <dbReference type="ARBA" id="ARBA00004251"/>
    </source>
</evidence>
<dbReference type="Proteomes" id="UP000811609">
    <property type="component" value="Chromosome 2"/>
</dbReference>
<evidence type="ECO:0000256" key="9">
    <source>
        <dbReference type="ARBA" id="ARBA00023136"/>
    </source>
</evidence>
<evidence type="ECO:0000256" key="4">
    <source>
        <dbReference type="ARBA" id="ARBA00022614"/>
    </source>
</evidence>
<gene>
    <name evidence="13" type="ORF">CIPAW_02G112200</name>
</gene>
<evidence type="ECO:0008006" key="15">
    <source>
        <dbReference type="Google" id="ProtNLM"/>
    </source>
</evidence>
<dbReference type="GO" id="GO:0007165">
    <property type="term" value="P:signal transduction"/>
    <property type="evidence" value="ECO:0007669"/>
    <property type="project" value="UniProtKB-ARBA"/>
</dbReference>
<keyword evidence="9 12" id="KW-0472">Membrane</keyword>
<keyword evidence="6" id="KW-0732">Signal</keyword>
<dbReference type="PANTHER" id="PTHR48061">
    <property type="entry name" value="LEUCINE-RICH REPEAT RECEPTOR PROTEIN KINASE EMS1-LIKE-RELATED"/>
    <property type="match status" value="1"/>
</dbReference>
<dbReference type="FunFam" id="3.80.10.10:FF:000041">
    <property type="entry name" value="LRR receptor-like serine/threonine-protein kinase ERECTA"/>
    <property type="match status" value="1"/>
</dbReference>
<keyword evidence="8 12" id="KW-1133">Transmembrane helix</keyword>
<protein>
    <recommendedName>
        <fullName evidence="15">Receptor-like protein 12</fullName>
    </recommendedName>
</protein>
<dbReference type="Pfam" id="PF13855">
    <property type="entry name" value="LRR_8"/>
    <property type="match status" value="2"/>
</dbReference>
<dbReference type="SMART" id="SM00369">
    <property type="entry name" value="LRR_TYP"/>
    <property type="match status" value="9"/>
</dbReference>
<evidence type="ECO:0000256" key="3">
    <source>
        <dbReference type="ARBA" id="ARBA00022475"/>
    </source>
</evidence>
<evidence type="ECO:0000256" key="2">
    <source>
        <dbReference type="ARBA" id="ARBA00009592"/>
    </source>
</evidence>
<dbReference type="InterPro" id="IPR046956">
    <property type="entry name" value="RLP23-like"/>
</dbReference>
<accession>A0A8T1RCU7</accession>
<evidence type="ECO:0000256" key="8">
    <source>
        <dbReference type="ARBA" id="ARBA00022989"/>
    </source>
</evidence>
<evidence type="ECO:0000256" key="11">
    <source>
        <dbReference type="ARBA" id="ARBA00023180"/>
    </source>
</evidence>
<evidence type="ECO:0000313" key="14">
    <source>
        <dbReference type="Proteomes" id="UP000811609"/>
    </source>
</evidence>
<keyword evidence="14" id="KW-1185">Reference proteome</keyword>
<name>A0A8T1RCU7_CARIL</name>
<evidence type="ECO:0000256" key="10">
    <source>
        <dbReference type="ARBA" id="ARBA00023170"/>
    </source>
</evidence>
<comment type="subcellular location">
    <subcellularLocation>
        <location evidence="1">Cell membrane</location>
        <topology evidence="1">Single-pass type I membrane protein</topology>
    </subcellularLocation>
</comment>
<evidence type="ECO:0000256" key="6">
    <source>
        <dbReference type="ARBA" id="ARBA00022729"/>
    </source>
</evidence>
<dbReference type="InterPro" id="IPR003591">
    <property type="entry name" value="Leu-rich_rpt_typical-subtyp"/>
</dbReference>
<organism evidence="13 14">
    <name type="scientific">Carya illinoinensis</name>
    <name type="common">Pecan</name>
    <dbReference type="NCBI Taxonomy" id="32201"/>
    <lineage>
        <taxon>Eukaryota</taxon>
        <taxon>Viridiplantae</taxon>
        <taxon>Streptophyta</taxon>
        <taxon>Embryophyta</taxon>
        <taxon>Tracheophyta</taxon>
        <taxon>Spermatophyta</taxon>
        <taxon>Magnoliopsida</taxon>
        <taxon>eudicotyledons</taxon>
        <taxon>Gunneridae</taxon>
        <taxon>Pentapetalae</taxon>
        <taxon>rosids</taxon>
        <taxon>fabids</taxon>
        <taxon>Fagales</taxon>
        <taxon>Juglandaceae</taxon>
        <taxon>Carya</taxon>
    </lineage>
</organism>
<evidence type="ECO:0000256" key="5">
    <source>
        <dbReference type="ARBA" id="ARBA00022692"/>
    </source>
</evidence>
<comment type="caution">
    <text evidence="13">The sequence shown here is derived from an EMBL/GenBank/DDBJ whole genome shotgun (WGS) entry which is preliminary data.</text>
</comment>
<feature type="transmembrane region" description="Helical" evidence="12">
    <location>
        <begin position="7"/>
        <end position="26"/>
    </location>
</feature>
<evidence type="ECO:0000256" key="12">
    <source>
        <dbReference type="SAM" id="Phobius"/>
    </source>
</evidence>
<dbReference type="PROSITE" id="PS51450">
    <property type="entry name" value="LRR"/>
    <property type="match status" value="1"/>
</dbReference>
<keyword evidence="7" id="KW-0677">Repeat</keyword>
<dbReference type="InterPro" id="IPR001611">
    <property type="entry name" value="Leu-rich_rpt"/>
</dbReference>